<feature type="domain" description="EamA" evidence="8">
    <location>
        <begin position="10"/>
        <end position="149"/>
    </location>
</feature>
<accession>A0A1U8BL73</accession>
<feature type="transmembrane region" description="Helical" evidence="6">
    <location>
        <begin position="176"/>
        <end position="196"/>
    </location>
</feature>
<dbReference type="OrthoDB" id="1728340at2759"/>
<comment type="similarity">
    <text evidence="2 6">Belongs to the drug/metabolite transporter (DMT) superfamily. Plant drug/metabolite exporter (P-DME) (TC 2.A.7.4) family.</text>
</comment>
<keyword evidence="5 6" id="KW-0472">Membrane</keyword>
<keyword evidence="4 6" id="KW-1133">Transmembrane helix</keyword>
<feature type="transmembrane region" description="Helical" evidence="6">
    <location>
        <begin position="12"/>
        <end position="31"/>
    </location>
</feature>
<evidence type="ECO:0000256" key="2">
    <source>
        <dbReference type="ARBA" id="ARBA00007635"/>
    </source>
</evidence>
<dbReference type="AlphaFoldDB" id="A0A1U8BL73"/>
<dbReference type="Pfam" id="PF00892">
    <property type="entry name" value="EamA"/>
    <property type="match status" value="2"/>
</dbReference>
<dbReference type="GO" id="GO:0022857">
    <property type="term" value="F:transmembrane transporter activity"/>
    <property type="evidence" value="ECO:0007669"/>
    <property type="project" value="InterPro"/>
</dbReference>
<feature type="transmembrane region" description="Helical" evidence="6">
    <location>
        <begin position="99"/>
        <end position="122"/>
    </location>
</feature>
<feature type="region of interest" description="Disordered" evidence="7">
    <location>
        <begin position="352"/>
        <end position="378"/>
    </location>
</feature>
<dbReference type="RefSeq" id="XP_010278027.1">
    <property type="nucleotide sequence ID" value="XM_010279725.1"/>
</dbReference>
<dbReference type="PANTHER" id="PTHR31218">
    <property type="entry name" value="WAT1-RELATED PROTEIN"/>
    <property type="match status" value="1"/>
</dbReference>
<dbReference type="InterPro" id="IPR030184">
    <property type="entry name" value="WAT1-related"/>
</dbReference>
<feature type="transmembrane region" description="Helical" evidence="6">
    <location>
        <begin position="37"/>
        <end position="57"/>
    </location>
</feature>
<dbReference type="InterPro" id="IPR037185">
    <property type="entry name" value="EmrE-like"/>
</dbReference>
<feature type="transmembrane region" description="Helical" evidence="6">
    <location>
        <begin position="273"/>
        <end position="294"/>
    </location>
</feature>
<feature type="transmembrane region" description="Helical" evidence="6">
    <location>
        <begin position="134"/>
        <end position="156"/>
    </location>
</feature>
<evidence type="ECO:0000256" key="1">
    <source>
        <dbReference type="ARBA" id="ARBA00004141"/>
    </source>
</evidence>
<dbReference type="SUPFAM" id="SSF103481">
    <property type="entry name" value="Multidrug resistance efflux transporter EmrE"/>
    <property type="match status" value="2"/>
</dbReference>
<dbReference type="eggNOG" id="ENOG502QPWM">
    <property type="taxonomic scope" value="Eukaryota"/>
</dbReference>
<dbReference type="KEGG" id="nnu:104612338"/>
<evidence type="ECO:0000256" key="5">
    <source>
        <dbReference type="ARBA" id="ARBA00023136"/>
    </source>
</evidence>
<keyword evidence="9" id="KW-1185">Reference proteome</keyword>
<evidence type="ECO:0000256" key="7">
    <source>
        <dbReference type="SAM" id="MobiDB-lite"/>
    </source>
</evidence>
<proteinExistence type="inferred from homology"/>
<evidence type="ECO:0000256" key="3">
    <source>
        <dbReference type="ARBA" id="ARBA00022692"/>
    </source>
</evidence>
<feature type="transmembrane region" description="Helical" evidence="6">
    <location>
        <begin position="208"/>
        <end position="229"/>
    </location>
</feature>
<gene>
    <name evidence="10" type="primary">LOC104612338</name>
</gene>
<evidence type="ECO:0000256" key="6">
    <source>
        <dbReference type="RuleBase" id="RU363077"/>
    </source>
</evidence>
<evidence type="ECO:0000256" key="4">
    <source>
        <dbReference type="ARBA" id="ARBA00022989"/>
    </source>
</evidence>
<evidence type="ECO:0000313" key="10">
    <source>
        <dbReference type="RefSeq" id="XP_010278027.1"/>
    </source>
</evidence>
<comment type="subcellular location">
    <subcellularLocation>
        <location evidence="1 6">Membrane</location>
        <topology evidence="1 6">Multi-pass membrane protein</topology>
    </subcellularLocation>
</comment>
<feature type="transmembrane region" description="Helical" evidence="6">
    <location>
        <begin position="69"/>
        <end position="87"/>
    </location>
</feature>
<keyword evidence="3 6" id="KW-0812">Transmembrane</keyword>
<dbReference type="GO" id="GO:0005886">
    <property type="term" value="C:plasma membrane"/>
    <property type="evidence" value="ECO:0000318"/>
    <property type="project" value="GO_Central"/>
</dbReference>
<protein>
    <recommendedName>
        <fullName evidence="6">WAT1-related protein</fullName>
    </recommendedName>
</protein>
<dbReference type="InterPro" id="IPR000620">
    <property type="entry name" value="EamA_dom"/>
</dbReference>
<dbReference type="GeneID" id="104612338"/>
<sequence>MGAFEDLKPVIALVVLQFTYAGLSISTRYALLQGMSPRVFIVYRQAIAALVIAPIAYFSQRAMRSRSSLGIRSFSLIFIASLIGVTINQNVYFEGLYMASASIASAMGNLLPAVTFLIAAILGLEKVDIRSFRTIAKVVGTLVCVGGALSIALIKGPKLLHATQPTPVSHSGGENWLMGCLLLFGSSCCWSIWLILQVPMSASYPDHVSLSAWMCFFGALQSAILAFILEPDLTVWKLHSSFELLCCFYAGIVGSAASFYIQSWCISRRGPLFSAMFNPLGTVIITVFACLLLHEKLYVGSMAGSVAVVVGLYAVLWSKAKDLEEMEQKKGPRDNPSKMVTVVIDEDESLEKSCKTDLKEPLLNGKSSDGNGSEGISR</sequence>
<evidence type="ECO:0000313" key="9">
    <source>
        <dbReference type="Proteomes" id="UP000189703"/>
    </source>
</evidence>
<dbReference type="OMA" id="FETYKPT"/>
<name>A0A1U8BL73_NELNU</name>
<dbReference type="Proteomes" id="UP000189703">
    <property type="component" value="Unplaced"/>
</dbReference>
<evidence type="ECO:0000259" key="8">
    <source>
        <dbReference type="Pfam" id="PF00892"/>
    </source>
</evidence>
<feature type="domain" description="EamA" evidence="8">
    <location>
        <begin position="178"/>
        <end position="316"/>
    </location>
</feature>
<reference evidence="10" key="1">
    <citation type="submission" date="2025-08" db="UniProtKB">
        <authorList>
            <consortium name="RefSeq"/>
        </authorList>
    </citation>
    <scope>IDENTIFICATION</scope>
</reference>
<feature type="transmembrane region" description="Helical" evidence="6">
    <location>
        <begin position="300"/>
        <end position="320"/>
    </location>
</feature>
<feature type="transmembrane region" description="Helical" evidence="6">
    <location>
        <begin position="241"/>
        <end position="261"/>
    </location>
</feature>
<organism evidence="9 10">
    <name type="scientific">Nelumbo nucifera</name>
    <name type="common">Sacred lotus</name>
    <dbReference type="NCBI Taxonomy" id="4432"/>
    <lineage>
        <taxon>Eukaryota</taxon>
        <taxon>Viridiplantae</taxon>
        <taxon>Streptophyta</taxon>
        <taxon>Embryophyta</taxon>
        <taxon>Tracheophyta</taxon>
        <taxon>Spermatophyta</taxon>
        <taxon>Magnoliopsida</taxon>
        <taxon>Proteales</taxon>
        <taxon>Nelumbonaceae</taxon>
        <taxon>Nelumbo</taxon>
    </lineage>
</organism>
<feature type="compositionally biased region" description="Polar residues" evidence="7">
    <location>
        <begin position="365"/>
        <end position="378"/>
    </location>
</feature>